<dbReference type="EMBL" id="CP003360">
    <property type="protein sequence ID" value="AFM27694.1"/>
    <property type="molecule type" value="Genomic_DNA"/>
</dbReference>
<evidence type="ECO:0000313" key="2">
    <source>
        <dbReference type="EMBL" id="AFM27694.1"/>
    </source>
</evidence>
<keyword evidence="1" id="KW-1133">Transmembrane helix</keyword>
<dbReference type="STRING" id="706587.Desti_5084"/>
<keyword evidence="1" id="KW-0472">Membrane</keyword>
<dbReference type="HOGENOM" id="CLU_1465993_0_0_7"/>
<sequence>MNSEINSKSAARERSSGIVQTTSSDEPLFVLTYQTYKVTLRTILYAIWIPMLGIGPFIFPWEDDVFKSVCQRVLCICLFLTTTLLAVHILSLKEIRLHRDRMVKVCRFGGQKEIKLENARFTGTRFRLTNIKKICHQDTHPFALHKAIMYDEYLADGKAVTKLNALLAELSGRRIEEFEGKTDMDPFIKR</sequence>
<feature type="transmembrane region" description="Helical" evidence="1">
    <location>
        <begin position="42"/>
        <end position="59"/>
    </location>
</feature>
<name>I4CDQ3_DESTA</name>
<evidence type="ECO:0000313" key="3">
    <source>
        <dbReference type="Proteomes" id="UP000006055"/>
    </source>
</evidence>
<keyword evidence="1" id="KW-0812">Transmembrane</keyword>
<feature type="transmembrane region" description="Helical" evidence="1">
    <location>
        <begin position="71"/>
        <end position="92"/>
    </location>
</feature>
<dbReference type="Proteomes" id="UP000006055">
    <property type="component" value="Chromosome"/>
</dbReference>
<proteinExistence type="predicted"/>
<accession>I4CDQ3</accession>
<dbReference type="AlphaFoldDB" id="I4CDQ3"/>
<gene>
    <name evidence="2" type="ordered locus">Desti_5084</name>
</gene>
<protein>
    <submittedName>
        <fullName evidence="2">Uncharacterized protein</fullName>
    </submittedName>
</protein>
<dbReference type="KEGG" id="dti:Desti_5084"/>
<evidence type="ECO:0000256" key="1">
    <source>
        <dbReference type="SAM" id="Phobius"/>
    </source>
</evidence>
<organism evidence="2 3">
    <name type="scientific">Desulfomonile tiedjei (strain ATCC 49306 / DSM 6799 / DCB-1)</name>
    <dbReference type="NCBI Taxonomy" id="706587"/>
    <lineage>
        <taxon>Bacteria</taxon>
        <taxon>Pseudomonadati</taxon>
        <taxon>Thermodesulfobacteriota</taxon>
        <taxon>Desulfomonilia</taxon>
        <taxon>Desulfomonilales</taxon>
        <taxon>Desulfomonilaceae</taxon>
        <taxon>Desulfomonile</taxon>
    </lineage>
</organism>
<reference evidence="3" key="1">
    <citation type="submission" date="2012-06" db="EMBL/GenBank/DDBJ databases">
        <title>Complete sequence of chromosome of Desulfomonile tiedjei DSM 6799.</title>
        <authorList>
            <person name="Lucas S."/>
            <person name="Copeland A."/>
            <person name="Lapidus A."/>
            <person name="Glavina del Rio T."/>
            <person name="Dalin E."/>
            <person name="Tice H."/>
            <person name="Bruce D."/>
            <person name="Goodwin L."/>
            <person name="Pitluck S."/>
            <person name="Peters L."/>
            <person name="Ovchinnikova G."/>
            <person name="Zeytun A."/>
            <person name="Lu M."/>
            <person name="Kyrpides N."/>
            <person name="Mavromatis K."/>
            <person name="Ivanova N."/>
            <person name="Brettin T."/>
            <person name="Detter J.C."/>
            <person name="Han C."/>
            <person name="Larimer F."/>
            <person name="Land M."/>
            <person name="Hauser L."/>
            <person name="Markowitz V."/>
            <person name="Cheng J.-F."/>
            <person name="Hugenholtz P."/>
            <person name="Woyke T."/>
            <person name="Wu D."/>
            <person name="Spring S."/>
            <person name="Schroeder M."/>
            <person name="Brambilla E."/>
            <person name="Klenk H.-P."/>
            <person name="Eisen J.A."/>
        </authorList>
    </citation>
    <scope>NUCLEOTIDE SEQUENCE [LARGE SCALE GENOMIC DNA]</scope>
    <source>
        <strain evidence="3">ATCC 49306 / DSM 6799 / DCB-1</strain>
    </source>
</reference>
<keyword evidence="3" id="KW-1185">Reference proteome</keyword>